<organism evidence="1 2">
    <name type="scientific">Olea europaea subsp. europaea</name>
    <dbReference type="NCBI Taxonomy" id="158383"/>
    <lineage>
        <taxon>Eukaryota</taxon>
        <taxon>Viridiplantae</taxon>
        <taxon>Streptophyta</taxon>
        <taxon>Embryophyta</taxon>
        <taxon>Tracheophyta</taxon>
        <taxon>Spermatophyta</taxon>
        <taxon>Magnoliopsida</taxon>
        <taxon>eudicotyledons</taxon>
        <taxon>Gunneridae</taxon>
        <taxon>Pentapetalae</taxon>
        <taxon>asterids</taxon>
        <taxon>lamiids</taxon>
        <taxon>Lamiales</taxon>
        <taxon>Oleaceae</taxon>
        <taxon>Oleeae</taxon>
        <taxon>Olea</taxon>
    </lineage>
</organism>
<evidence type="ECO:0000313" key="2">
    <source>
        <dbReference type="Proteomes" id="UP000594638"/>
    </source>
</evidence>
<protein>
    <submittedName>
        <fullName evidence="1">Uncharacterized protein</fullName>
    </submittedName>
</protein>
<accession>A0A8S0UWT0</accession>
<dbReference type="EMBL" id="CACTIH010009124">
    <property type="protein sequence ID" value="CAA3025070.1"/>
    <property type="molecule type" value="Genomic_DNA"/>
</dbReference>
<dbReference type="AlphaFoldDB" id="A0A8S0UWT0"/>
<evidence type="ECO:0000313" key="1">
    <source>
        <dbReference type="EMBL" id="CAA3025070.1"/>
    </source>
</evidence>
<gene>
    <name evidence="1" type="ORF">OLEA9_A021532</name>
</gene>
<dbReference type="Proteomes" id="UP000594638">
    <property type="component" value="Unassembled WGS sequence"/>
</dbReference>
<keyword evidence="2" id="KW-1185">Reference proteome</keyword>
<name>A0A8S0UWT0_OLEEU</name>
<dbReference type="Gramene" id="OE9A021532T1">
    <property type="protein sequence ID" value="OE9A021532C1"/>
    <property type="gene ID" value="OE9A021532"/>
</dbReference>
<comment type="caution">
    <text evidence="1">The sequence shown here is derived from an EMBL/GenBank/DDBJ whole genome shotgun (WGS) entry which is preliminary data.</text>
</comment>
<reference evidence="1 2" key="1">
    <citation type="submission" date="2019-12" db="EMBL/GenBank/DDBJ databases">
        <authorList>
            <person name="Alioto T."/>
            <person name="Alioto T."/>
            <person name="Gomez Garrido J."/>
        </authorList>
    </citation>
    <scope>NUCLEOTIDE SEQUENCE [LARGE SCALE GENOMIC DNA]</scope>
</reference>
<proteinExistence type="predicted"/>
<sequence length="82" mass="8128">MGGLSRLLRCFGINGDKKKHPLVAKAIETHLPHRDVYNGRNSRSSGINDGGVVIPGAAVAATAINSGGWGGVGCGGGVCGGS</sequence>